<dbReference type="PANTHER" id="PTHR38681:SF1">
    <property type="entry name" value="RETROVIRUS-RELATED POL POLYPROTEIN FROM TRANSPOSON 412-LIKE PROTEIN"/>
    <property type="match status" value="1"/>
</dbReference>
<keyword evidence="2" id="KW-1185">Reference proteome</keyword>
<evidence type="ECO:0000313" key="1">
    <source>
        <dbReference type="EMBL" id="CAF2918990.1"/>
    </source>
</evidence>
<name>A0A7R8H7X1_LEPSM</name>
<protein>
    <submittedName>
        <fullName evidence="1">(salmon louse) hypothetical protein</fullName>
    </submittedName>
</protein>
<sequence>MADALSRSSIYTVTKVDLNDLPKLQEEDEELEALLTSEDSSFKFERHLCFSIYYVISWVVSTCTVQLFVSTGDLNTCIRWWIGFTRWPEALPMEDMADETVVKTFVEGCYGVPVKVMTDRRRQFESHPSKMFNTLMIYHPFEDDRLLSGSKFHVRAMSSPTEGISSYICNASHLFIKFPYIVKALNSPYLGMFKVIERTDKAVKINKDEKDKTITIDRVKPTFMPSELMPRISPNTSNKTTSSGRRLKLPFRVKY</sequence>
<gene>
    <name evidence="1" type="ORF">LSAA_8369</name>
</gene>
<evidence type="ECO:0000313" key="2">
    <source>
        <dbReference type="Proteomes" id="UP000675881"/>
    </source>
</evidence>
<proteinExistence type="predicted"/>
<dbReference type="PANTHER" id="PTHR38681">
    <property type="entry name" value="RETROVIRUS-RELATED POL POLYPROTEIN FROM TRANSPOSON 412-LIKE PROTEIN-RELATED"/>
    <property type="match status" value="1"/>
</dbReference>
<accession>A0A7R8H7X1</accession>
<organism evidence="1 2">
    <name type="scientific">Lepeophtheirus salmonis</name>
    <name type="common">Salmon louse</name>
    <name type="synonym">Caligus salmonis</name>
    <dbReference type="NCBI Taxonomy" id="72036"/>
    <lineage>
        <taxon>Eukaryota</taxon>
        <taxon>Metazoa</taxon>
        <taxon>Ecdysozoa</taxon>
        <taxon>Arthropoda</taxon>
        <taxon>Crustacea</taxon>
        <taxon>Multicrustacea</taxon>
        <taxon>Hexanauplia</taxon>
        <taxon>Copepoda</taxon>
        <taxon>Siphonostomatoida</taxon>
        <taxon>Caligidae</taxon>
        <taxon>Lepeophtheirus</taxon>
    </lineage>
</organism>
<reference evidence="1" key="1">
    <citation type="submission" date="2021-02" db="EMBL/GenBank/DDBJ databases">
        <authorList>
            <person name="Bekaert M."/>
        </authorList>
    </citation>
    <scope>NUCLEOTIDE SEQUENCE</scope>
    <source>
        <strain evidence="1">IoA-00</strain>
    </source>
</reference>
<dbReference type="AlphaFoldDB" id="A0A7R8H7X1"/>
<dbReference type="Proteomes" id="UP000675881">
    <property type="component" value="Chromosome 4"/>
</dbReference>
<dbReference type="EMBL" id="HG994583">
    <property type="protein sequence ID" value="CAF2918990.1"/>
    <property type="molecule type" value="Genomic_DNA"/>
</dbReference>